<protein>
    <recommendedName>
        <fullName evidence="2">Sialidase domain-containing protein</fullName>
    </recommendedName>
</protein>
<gene>
    <name evidence="1" type="ORF">S06H3_36099</name>
</gene>
<accession>X1NN03</accession>
<evidence type="ECO:0000313" key="1">
    <source>
        <dbReference type="EMBL" id="GAI28185.1"/>
    </source>
</evidence>
<dbReference type="EMBL" id="BARV01021838">
    <property type="protein sequence ID" value="GAI28185.1"/>
    <property type="molecule type" value="Genomic_DNA"/>
</dbReference>
<comment type="caution">
    <text evidence="1">The sequence shown here is derived from an EMBL/GenBank/DDBJ whole genome shotgun (WGS) entry which is preliminary data.</text>
</comment>
<organism evidence="1">
    <name type="scientific">marine sediment metagenome</name>
    <dbReference type="NCBI Taxonomy" id="412755"/>
    <lineage>
        <taxon>unclassified sequences</taxon>
        <taxon>metagenomes</taxon>
        <taxon>ecological metagenomes</taxon>
    </lineage>
</organism>
<proteinExistence type="predicted"/>
<feature type="non-terminal residue" evidence="1">
    <location>
        <position position="84"/>
    </location>
</feature>
<dbReference type="InterPro" id="IPR036278">
    <property type="entry name" value="Sialidase_sf"/>
</dbReference>
<name>X1NN03_9ZZZZ</name>
<reference evidence="1" key="1">
    <citation type="journal article" date="2014" name="Front. Microbiol.">
        <title>High frequency of phylogenetically diverse reductive dehalogenase-homologous genes in deep subseafloor sedimentary metagenomes.</title>
        <authorList>
            <person name="Kawai M."/>
            <person name="Futagami T."/>
            <person name="Toyoda A."/>
            <person name="Takaki Y."/>
            <person name="Nishi S."/>
            <person name="Hori S."/>
            <person name="Arai W."/>
            <person name="Tsubouchi T."/>
            <person name="Morono Y."/>
            <person name="Uchiyama I."/>
            <person name="Ito T."/>
            <person name="Fujiyama A."/>
            <person name="Inagaki F."/>
            <person name="Takami H."/>
        </authorList>
    </citation>
    <scope>NUCLEOTIDE SEQUENCE</scope>
    <source>
        <strain evidence="1">Expedition CK06-06</strain>
    </source>
</reference>
<dbReference type="SUPFAM" id="SSF50939">
    <property type="entry name" value="Sialidases"/>
    <property type="match status" value="1"/>
</dbReference>
<sequence length="84" mass="9236">MLEIIATVSDVATEDVLNSLGSPVEMPDGKVWVFYVSGLEAWDAETNLQYRISEDKGVTWGNAATLVASPTRMLLYPLVFRDGD</sequence>
<evidence type="ECO:0008006" key="2">
    <source>
        <dbReference type="Google" id="ProtNLM"/>
    </source>
</evidence>
<dbReference type="AlphaFoldDB" id="X1NN03"/>